<protein>
    <submittedName>
        <fullName evidence="1">H-NS family nucleoid-associated regulatory protein</fullName>
    </submittedName>
</protein>
<name>A0ACC7NPY0_9BURK</name>
<comment type="caution">
    <text evidence="1">The sequence shown here is derived from an EMBL/GenBank/DDBJ whole genome shotgun (WGS) entry which is preliminary data.</text>
</comment>
<evidence type="ECO:0000313" key="2">
    <source>
        <dbReference type="Proteomes" id="UP001629235"/>
    </source>
</evidence>
<keyword evidence="2" id="KW-1185">Reference proteome</keyword>
<accession>A0ACC7NPY0</accession>
<evidence type="ECO:0000313" key="1">
    <source>
        <dbReference type="EMBL" id="MFM0109364.1"/>
    </source>
</evidence>
<proteinExistence type="predicted"/>
<dbReference type="EMBL" id="JAQQDW010000209">
    <property type="protein sequence ID" value="MFM0109364.1"/>
    <property type="molecule type" value="Genomic_DNA"/>
</dbReference>
<sequence length="298" mass="30237">MAKLEQIQATMKQLRAQADALISKKTQAAVDQIRDIMLKHGLTTEDIEAKAKAKRQAKASNGSADHVKANASDGVKGKAAPKYQHPKTGATWSGRGRAPAWIAEAKDRNKFLIASGAEAAVAASAGVVSKAKVAVKTAAPKTVGATGGKGQPKGPQPALYLDPKSGATWSGRGRAPAWLAGVKDRKRFLIDGAAAAATDAGLGNKASKPKAAGKKAATKTVVAKKATAARKVVTKAPAKRKIAATKSATAKKIVANGATPIVNKAAKKAQAKKSVAAKKVVTKAGVTAAPEAAAQAAV</sequence>
<reference evidence="1 2" key="1">
    <citation type="journal article" date="2024" name="Chem. Sci.">
        <title>Discovery of megapolipeptins by genome mining of a Burkholderiales bacteria collection.</title>
        <authorList>
            <person name="Paulo B.S."/>
            <person name="Recchia M.J.J."/>
            <person name="Lee S."/>
            <person name="Fergusson C.H."/>
            <person name="Romanowski S.B."/>
            <person name="Hernandez A."/>
            <person name="Krull N."/>
            <person name="Liu D.Y."/>
            <person name="Cavanagh H."/>
            <person name="Bos A."/>
            <person name="Gray C.A."/>
            <person name="Murphy B.T."/>
            <person name="Linington R.G."/>
            <person name="Eustaquio A.S."/>
        </authorList>
    </citation>
    <scope>NUCLEOTIDE SEQUENCE [LARGE SCALE GENOMIC DNA]</scope>
    <source>
        <strain evidence="1 2">RL18-126-BIB-B</strain>
    </source>
</reference>
<organism evidence="1 2">
    <name type="scientific">Paraburkholderia rhynchosiae</name>
    <dbReference type="NCBI Taxonomy" id="487049"/>
    <lineage>
        <taxon>Bacteria</taxon>
        <taxon>Pseudomonadati</taxon>
        <taxon>Pseudomonadota</taxon>
        <taxon>Betaproteobacteria</taxon>
        <taxon>Burkholderiales</taxon>
        <taxon>Burkholderiaceae</taxon>
        <taxon>Paraburkholderia</taxon>
    </lineage>
</organism>
<dbReference type="Proteomes" id="UP001629235">
    <property type="component" value="Unassembled WGS sequence"/>
</dbReference>
<gene>
    <name evidence="1" type="ORF">PQR01_39900</name>
</gene>